<dbReference type="Proteomes" id="UP000811844">
    <property type="component" value="Unassembled WGS sequence"/>
</dbReference>
<protein>
    <recommendedName>
        <fullName evidence="4">DUF4870 domain-containing protein</fullName>
    </recommendedName>
</protein>
<name>A0ABS5I041_9GAMM</name>
<sequence length="114" mass="13096">MSIVTPPLDSHSQVQDKSLGHLLYGLMSAFPLFFIPVLMSLWLNIIQRNIPNDSLLFNHLRWQKVSIIGLASAFLVGYLSTGFWFSVPCYLLGMVWFSYRIFKGWLSLHDGFKV</sequence>
<keyword evidence="1" id="KW-0812">Transmembrane</keyword>
<dbReference type="RefSeq" id="WP_153660968.1">
    <property type="nucleotide sequence ID" value="NZ_JAAIKR010000001.1"/>
</dbReference>
<evidence type="ECO:0000256" key="1">
    <source>
        <dbReference type="SAM" id="Phobius"/>
    </source>
</evidence>
<feature type="transmembrane region" description="Helical" evidence="1">
    <location>
        <begin position="67"/>
        <end position="97"/>
    </location>
</feature>
<evidence type="ECO:0008006" key="4">
    <source>
        <dbReference type="Google" id="ProtNLM"/>
    </source>
</evidence>
<keyword evidence="1" id="KW-1133">Transmembrane helix</keyword>
<gene>
    <name evidence="2" type="ORF">G3R48_01500</name>
</gene>
<evidence type="ECO:0000313" key="3">
    <source>
        <dbReference type="Proteomes" id="UP000811844"/>
    </source>
</evidence>
<keyword evidence="3" id="KW-1185">Reference proteome</keyword>
<reference evidence="2 3" key="1">
    <citation type="submission" date="2020-02" db="EMBL/GenBank/DDBJ databases">
        <title>Shewanella WXL01 sp. nov., a marine bacterium isolated from green algae in Luhuitou Fringing Reef (Northern South China Sea).</title>
        <authorList>
            <person name="Wang X."/>
        </authorList>
    </citation>
    <scope>NUCLEOTIDE SEQUENCE [LARGE SCALE GENOMIC DNA]</scope>
    <source>
        <strain evidence="2 3">MCCC 1A01895</strain>
    </source>
</reference>
<feature type="transmembrane region" description="Helical" evidence="1">
    <location>
        <begin position="22"/>
        <end position="46"/>
    </location>
</feature>
<evidence type="ECO:0000313" key="2">
    <source>
        <dbReference type="EMBL" id="MBR9726665.1"/>
    </source>
</evidence>
<accession>A0ABS5I041</accession>
<keyword evidence="1" id="KW-0472">Membrane</keyword>
<proteinExistence type="predicted"/>
<organism evidence="2 3">
    <name type="scientific">Shewanella intestini</name>
    <dbReference type="NCBI Taxonomy" id="2017544"/>
    <lineage>
        <taxon>Bacteria</taxon>
        <taxon>Pseudomonadati</taxon>
        <taxon>Pseudomonadota</taxon>
        <taxon>Gammaproteobacteria</taxon>
        <taxon>Alteromonadales</taxon>
        <taxon>Shewanellaceae</taxon>
        <taxon>Shewanella</taxon>
    </lineage>
</organism>
<comment type="caution">
    <text evidence="2">The sequence shown here is derived from an EMBL/GenBank/DDBJ whole genome shotgun (WGS) entry which is preliminary data.</text>
</comment>
<dbReference type="EMBL" id="JAAIKR010000001">
    <property type="protein sequence ID" value="MBR9726665.1"/>
    <property type="molecule type" value="Genomic_DNA"/>
</dbReference>